<proteinExistence type="predicted"/>
<accession>A0A7K3WQ02</accession>
<dbReference type="Pfam" id="PF00404">
    <property type="entry name" value="Dockerin_1"/>
    <property type="match status" value="1"/>
</dbReference>
<gene>
    <name evidence="1" type="ORF">G3O08_09465</name>
</gene>
<evidence type="ECO:0008006" key="3">
    <source>
        <dbReference type="Google" id="ProtNLM"/>
    </source>
</evidence>
<comment type="caution">
    <text evidence="1">The sequence shown here is derived from an EMBL/GenBank/DDBJ whole genome shotgun (WGS) entry which is preliminary data.</text>
</comment>
<dbReference type="RefSeq" id="WP_163285121.1">
    <property type="nucleotide sequence ID" value="NZ_JAAGVY010000014.1"/>
</dbReference>
<organism evidence="1 2">
    <name type="scientific">Cryomorpha ignava</name>
    <dbReference type="NCBI Taxonomy" id="101383"/>
    <lineage>
        <taxon>Bacteria</taxon>
        <taxon>Pseudomonadati</taxon>
        <taxon>Bacteroidota</taxon>
        <taxon>Flavobacteriia</taxon>
        <taxon>Flavobacteriales</taxon>
        <taxon>Cryomorphaceae</taxon>
        <taxon>Cryomorpha</taxon>
    </lineage>
</organism>
<evidence type="ECO:0000313" key="2">
    <source>
        <dbReference type="Proteomes" id="UP000486602"/>
    </source>
</evidence>
<dbReference type="InterPro" id="IPR002105">
    <property type="entry name" value="Dockerin_1_rpt"/>
</dbReference>
<dbReference type="EMBL" id="JAAGVY010000014">
    <property type="protein sequence ID" value="NEN23727.1"/>
    <property type="molecule type" value="Genomic_DNA"/>
</dbReference>
<dbReference type="AlphaFoldDB" id="A0A7K3WQ02"/>
<dbReference type="GO" id="GO:0004553">
    <property type="term" value="F:hydrolase activity, hydrolyzing O-glycosyl compounds"/>
    <property type="evidence" value="ECO:0007669"/>
    <property type="project" value="InterPro"/>
</dbReference>
<dbReference type="Proteomes" id="UP000486602">
    <property type="component" value="Unassembled WGS sequence"/>
</dbReference>
<name>A0A7K3WQ02_9FLAO</name>
<dbReference type="InterPro" id="IPR018247">
    <property type="entry name" value="EF_Hand_1_Ca_BS"/>
</dbReference>
<sequence length="267" mass="28140">MDLNANIGDICDDNNAETENDVITEDCQCVGTPVHDCPDLEANIGDPCDDGNENTVNDVITDICNCEGTANYDCEGVLNGDAVPGSICTVGGVNGFYNESCECEIIPFGSMTIQIEWNTECGSRIVTVIISNQNIPSLSQVVETTIGANGNIVLPQLPTGTYDISITVEGYLTKSVLNMEVVEGMNYLAIGALVSGDQNGDNVLNLADISAMNSTFGSNSNGSAYNCLADLNCDGNINIIDISIINMNFGLTGDGINVQGFSIGNRY</sequence>
<dbReference type="InterPro" id="IPR036439">
    <property type="entry name" value="Dockerin_dom_sf"/>
</dbReference>
<dbReference type="SUPFAM" id="SSF63446">
    <property type="entry name" value="Type I dockerin domain"/>
    <property type="match status" value="1"/>
</dbReference>
<protein>
    <recommendedName>
        <fullName evidence="3">Dockerin domain-containing protein</fullName>
    </recommendedName>
</protein>
<dbReference type="Gene3D" id="2.60.40.4130">
    <property type="match status" value="1"/>
</dbReference>
<evidence type="ECO:0000313" key="1">
    <source>
        <dbReference type="EMBL" id="NEN23727.1"/>
    </source>
</evidence>
<keyword evidence="2" id="KW-1185">Reference proteome</keyword>
<dbReference type="GO" id="GO:0000272">
    <property type="term" value="P:polysaccharide catabolic process"/>
    <property type="evidence" value="ECO:0007669"/>
    <property type="project" value="InterPro"/>
</dbReference>
<dbReference type="PROSITE" id="PS00018">
    <property type="entry name" value="EF_HAND_1"/>
    <property type="match status" value="1"/>
</dbReference>
<reference evidence="1 2" key="1">
    <citation type="submission" date="2020-02" db="EMBL/GenBank/DDBJ databases">
        <title>Out from the shadows clarifying the taxonomy of the family Cryomorphaceae and related taxa by utilizing the GTDB taxonomic framework.</title>
        <authorList>
            <person name="Bowman J.P."/>
        </authorList>
    </citation>
    <scope>NUCLEOTIDE SEQUENCE [LARGE SCALE GENOMIC DNA]</scope>
    <source>
        <strain evidence="1 2">QSSC 1-22</strain>
    </source>
</reference>